<name>A0A7X6I7T1_9BURK</name>
<evidence type="ECO:0000313" key="2">
    <source>
        <dbReference type="Proteomes" id="UP000521868"/>
    </source>
</evidence>
<dbReference type="AlphaFoldDB" id="A0A7X6I7T1"/>
<evidence type="ECO:0000313" key="1">
    <source>
        <dbReference type="EMBL" id="NKE67733.1"/>
    </source>
</evidence>
<dbReference type="InterPro" id="IPR018511">
    <property type="entry name" value="Hemolysin-typ_Ca-bd_CS"/>
</dbReference>
<dbReference type="RefSeq" id="WP_168108864.1">
    <property type="nucleotide sequence ID" value="NZ_VTOX01000007.1"/>
</dbReference>
<reference evidence="1 2" key="1">
    <citation type="journal article" date="2020" name="Nature">
        <title>Bacterial chemolithoautotrophy via manganese oxidation.</title>
        <authorList>
            <person name="Yu H."/>
            <person name="Leadbetter J.R."/>
        </authorList>
    </citation>
    <scope>NUCLEOTIDE SEQUENCE [LARGE SCALE GENOMIC DNA]</scope>
    <source>
        <strain evidence="1 2">RBP-1</strain>
    </source>
</reference>
<dbReference type="PROSITE" id="PS00330">
    <property type="entry name" value="HEMOLYSIN_CALCIUM"/>
    <property type="match status" value="1"/>
</dbReference>
<evidence type="ECO:0008006" key="3">
    <source>
        <dbReference type="Google" id="ProtNLM"/>
    </source>
</evidence>
<keyword evidence="2" id="KW-1185">Reference proteome</keyword>
<gene>
    <name evidence="1" type="ORF">RAMLITH_18080</name>
</gene>
<protein>
    <recommendedName>
        <fullName evidence="3">DUF4214 domain-containing protein</fullName>
    </recommendedName>
</protein>
<organism evidence="1 2">
    <name type="scientific">Ramlibacter lithotrophicus</name>
    <dbReference type="NCBI Taxonomy" id="2606681"/>
    <lineage>
        <taxon>Bacteria</taxon>
        <taxon>Pseudomonadati</taxon>
        <taxon>Pseudomonadota</taxon>
        <taxon>Betaproteobacteria</taxon>
        <taxon>Burkholderiales</taxon>
        <taxon>Comamonadaceae</taxon>
        <taxon>Ramlibacter</taxon>
    </lineage>
</organism>
<dbReference type="InterPro" id="IPR011049">
    <property type="entry name" value="Serralysin-like_metalloprot_C"/>
</dbReference>
<accession>A0A7X6I7T1</accession>
<dbReference type="Proteomes" id="UP000521868">
    <property type="component" value="Unassembled WGS sequence"/>
</dbReference>
<comment type="caution">
    <text evidence="1">The sequence shown here is derived from an EMBL/GenBank/DDBJ whole genome shotgun (WGS) entry which is preliminary data.</text>
</comment>
<dbReference type="EMBL" id="VTOX01000007">
    <property type="protein sequence ID" value="NKE67733.1"/>
    <property type="molecule type" value="Genomic_DNA"/>
</dbReference>
<dbReference type="SUPFAM" id="SSF51120">
    <property type="entry name" value="beta-Roll"/>
    <property type="match status" value="1"/>
</dbReference>
<proteinExistence type="predicted"/>
<sequence>MATVQLLSSTDMLNGEPWQGQVTSASGSQFTAGTPPVAITFTGSFALSSAGLSGIVDGAVQTRNDVQQLLISGLAEDAAAVQGVLAPAQSRPELYAWLLRADDTVTGSMQPDLLAGFRGTDTLDGGAGIDGAFYSGERAGYQATKTGGAWQVVDHSGLDGVDTLVNVERLSFEDVSVALDLEGNAGTVARILGAVFGRHAVASTELAGIGLRLADTGTTAEALVQLALDHRLGPWHTTDDVVNLLYTNVTGTPPPQQQLAVYRGWLDSGLYSEASLGLYAAQTGENEAGIGLAGLAQTGLAFV</sequence>